<dbReference type="AlphaFoldDB" id="A0AAC9Z2A9"/>
<organism evidence="2 3">
    <name type="scientific">Capnocytophaga canimorsus</name>
    <dbReference type="NCBI Taxonomy" id="28188"/>
    <lineage>
        <taxon>Bacteria</taxon>
        <taxon>Pseudomonadati</taxon>
        <taxon>Bacteroidota</taxon>
        <taxon>Flavobacteriia</taxon>
        <taxon>Flavobacteriales</taxon>
        <taxon>Flavobacteriaceae</taxon>
        <taxon>Capnocytophaga</taxon>
    </lineage>
</organism>
<sequence>MEYKFFTGIGTRELNEDVILIEDINQTATLFLVVDGMGGYQKGEIAAKIISENIATHLRSISEFDIQGIENAFRKANLAIKQFNIENAITSGATVGGILLTENKAISFWIGDVKICHFKEGKLNWQSRSHTLLNEMLETDAIRSPEIHKRYSHIVTRSIAGKRENSKPEFFEIENFSENSSFIICTDGVHNIMTPDHLLLLLGEQNGLLNVENYLKEFARDNYSLILVY</sequence>
<dbReference type="SUPFAM" id="SSF81606">
    <property type="entry name" value="PP2C-like"/>
    <property type="match status" value="1"/>
</dbReference>
<dbReference type="PROSITE" id="PS51746">
    <property type="entry name" value="PPM_2"/>
    <property type="match status" value="1"/>
</dbReference>
<dbReference type="CDD" id="cd00143">
    <property type="entry name" value="PP2Cc"/>
    <property type="match status" value="1"/>
</dbReference>
<dbReference type="RefSeq" id="WP_095918305.1">
    <property type="nucleotide sequence ID" value="NZ_CP022389.1"/>
</dbReference>
<reference evidence="3" key="1">
    <citation type="submission" date="2017-06" db="EMBL/GenBank/DDBJ databases">
        <title>Capnocytophaga spp. assemblies.</title>
        <authorList>
            <person name="Gulvik C.A."/>
        </authorList>
    </citation>
    <scope>NUCLEOTIDE SEQUENCE [LARGE SCALE GENOMIC DNA]</scope>
    <source>
        <strain evidence="3">H3936</strain>
    </source>
</reference>
<evidence type="ECO:0000313" key="3">
    <source>
        <dbReference type="Proteomes" id="UP000243753"/>
    </source>
</evidence>
<dbReference type="Pfam" id="PF13672">
    <property type="entry name" value="PP2C_2"/>
    <property type="match status" value="1"/>
</dbReference>
<gene>
    <name evidence="2" type="ORF">CGC54_01205</name>
</gene>
<dbReference type="SMART" id="SM00332">
    <property type="entry name" value="PP2Cc"/>
    <property type="match status" value="1"/>
</dbReference>
<dbReference type="Gene3D" id="3.60.40.10">
    <property type="entry name" value="PPM-type phosphatase domain"/>
    <property type="match status" value="1"/>
</dbReference>
<accession>A0AAC9Z2A9</accession>
<protein>
    <recommendedName>
        <fullName evidence="1">PPM-type phosphatase domain-containing protein</fullName>
    </recommendedName>
</protein>
<dbReference type="Proteomes" id="UP000243753">
    <property type="component" value="Chromosome"/>
</dbReference>
<dbReference type="InterPro" id="IPR001932">
    <property type="entry name" value="PPM-type_phosphatase-like_dom"/>
</dbReference>
<feature type="domain" description="PPM-type phosphatase" evidence="1">
    <location>
        <begin position="2"/>
        <end position="229"/>
    </location>
</feature>
<dbReference type="InterPro" id="IPR036457">
    <property type="entry name" value="PPM-type-like_dom_sf"/>
</dbReference>
<dbReference type="EMBL" id="CP022389">
    <property type="protein sequence ID" value="ATA93060.1"/>
    <property type="molecule type" value="Genomic_DNA"/>
</dbReference>
<name>A0AAC9Z2A9_9FLAO</name>
<proteinExistence type="predicted"/>
<evidence type="ECO:0000313" key="2">
    <source>
        <dbReference type="EMBL" id="ATA93060.1"/>
    </source>
</evidence>
<evidence type="ECO:0000259" key="1">
    <source>
        <dbReference type="PROSITE" id="PS51746"/>
    </source>
</evidence>